<feature type="active site" description="Proton acceptor" evidence="1">
    <location>
        <position position="30"/>
    </location>
</feature>
<reference evidence="4" key="1">
    <citation type="submission" date="2016-11" db="EMBL/GenBank/DDBJ databases">
        <authorList>
            <person name="Varghese N."/>
            <person name="Submissions S."/>
        </authorList>
    </citation>
    <scope>NUCLEOTIDE SEQUENCE [LARGE SCALE GENOMIC DNA]</scope>
    <source>
        <strain evidence="4">GAS401</strain>
    </source>
</reference>
<dbReference type="OrthoDB" id="9805588at2"/>
<sequence length="163" mass="18561">MAFEIERKFLVIGDAWQQSISDESYIRQAYLTGRDRASIRVRIRDNRTATLTVKSRGADLKRLEFEYEIPVLEAEAMLPLRCGAIIEKRRAIVPFQGHVWEVDTFFGDNVGLVLAEIELNAVGETFARPQWIGAEVTSHASYYNSALANNPFSIWADRDHRSA</sequence>
<dbReference type="PANTHER" id="PTHR40114:SF1">
    <property type="entry name" value="SLR0698 PROTEIN"/>
    <property type="match status" value="1"/>
</dbReference>
<evidence type="ECO:0000256" key="1">
    <source>
        <dbReference type="PIRSR" id="PIRSR016487-1"/>
    </source>
</evidence>
<dbReference type="PROSITE" id="PS51707">
    <property type="entry name" value="CYTH"/>
    <property type="match status" value="1"/>
</dbReference>
<dbReference type="CDD" id="cd07891">
    <property type="entry name" value="CYTH-like_CthTTM-like_1"/>
    <property type="match status" value="1"/>
</dbReference>
<evidence type="ECO:0000313" key="4">
    <source>
        <dbReference type="Proteomes" id="UP000184096"/>
    </source>
</evidence>
<protein>
    <submittedName>
        <fullName evidence="3">Adenylate cyclase</fullName>
    </submittedName>
</protein>
<dbReference type="RefSeq" id="WP_072815861.1">
    <property type="nucleotide sequence ID" value="NZ_LT670849.1"/>
</dbReference>
<feature type="domain" description="CYTH" evidence="2">
    <location>
        <begin position="2"/>
        <end position="149"/>
    </location>
</feature>
<gene>
    <name evidence="3" type="ORF">SAMN05444170_0101</name>
</gene>
<evidence type="ECO:0000313" key="3">
    <source>
        <dbReference type="EMBL" id="SHN61271.1"/>
    </source>
</evidence>
<proteinExistence type="predicted"/>
<organism evidence="3 4">
    <name type="scientific">Bradyrhizobium erythrophlei</name>
    <dbReference type="NCBI Taxonomy" id="1437360"/>
    <lineage>
        <taxon>Bacteria</taxon>
        <taxon>Pseudomonadati</taxon>
        <taxon>Pseudomonadota</taxon>
        <taxon>Alphaproteobacteria</taxon>
        <taxon>Hyphomicrobiales</taxon>
        <taxon>Nitrobacteraceae</taxon>
        <taxon>Bradyrhizobium</taxon>
    </lineage>
</organism>
<dbReference type="Proteomes" id="UP000184096">
    <property type="component" value="Chromosome I"/>
</dbReference>
<dbReference type="Pfam" id="PF01928">
    <property type="entry name" value="CYTH"/>
    <property type="match status" value="1"/>
</dbReference>
<dbReference type="InterPro" id="IPR033469">
    <property type="entry name" value="CYTH-like_dom_sf"/>
</dbReference>
<dbReference type="SUPFAM" id="SSF55154">
    <property type="entry name" value="CYTH-like phosphatases"/>
    <property type="match status" value="1"/>
</dbReference>
<name>A0A1M7SS83_9BRAD</name>
<dbReference type="InterPro" id="IPR012042">
    <property type="entry name" value="NeuTTM/CthTTM-like"/>
</dbReference>
<dbReference type="Gene3D" id="2.40.320.10">
    <property type="entry name" value="Hypothetical Protein Pfu-838710-001"/>
    <property type="match status" value="1"/>
</dbReference>
<dbReference type="SMART" id="SM01118">
    <property type="entry name" value="CYTH"/>
    <property type="match status" value="1"/>
</dbReference>
<keyword evidence="4" id="KW-1185">Reference proteome</keyword>
<dbReference type="AlphaFoldDB" id="A0A1M7SS83"/>
<dbReference type="PANTHER" id="PTHR40114">
    <property type="entry name" value="SLR0698 PROTEIN"/>
    <property type="match status" value="1"/>
</dbReference>
<evidence type="ECO:0000259" key="2">
    <source>
        <dbReference type="PROSITE" id="PS51707"/>
    </source>
</evidence>
<dbReference type="InterPro" id="IPR023577">
    <property type="entry name" value="CYTH_domain"/>
</dbReference>
<dbReference type="PIRSF" id="PIRSF016487">
    <property type="entry name" value="CYTH_UCP016487"/>
    <property type="match status" value="1"/>
</dbReference>
<dbReference type="EMBL" id="LT670849">
    <property type="protein sequence ID" value="SHN61271.1"/>
    <property type="molecule type" value="Genomic_DNA"/>
</dbReference>
<accession>A0A1M7SS83</accession>